<keyword evidence="2" id="KW-0378">Hydrolase</keyword>
<organism evidence="4 5">
    <name type="scientific">Deinococcus phoenicis</name>
    <dbReference type="NCBI Taxonomy" id="1476583"/>
    <lineage>
        <taxon>Bacteria</taxon>
        <taxon>Thermotogati</taxon>
        <taxon>Deinococcota</taxon>
        <taxon>Deinococci</taxon>
        <taxon>Deinococcales</taxon>
        <taxon>Deinococcaceae</taxon>
        <taxon>Deinococcus</taxon>
    </lineage>
</organism>
<dbReference type="PROSITE" id="PS00893">
    <property type="entry name" value="NUDIX_BOX"/>
    <property type="match status" value="1"/>
</dbReference>
<dbReference type="CDD" id="cd04677">
    <property type="entry name" value="NUDIX_Hydrolase"/>
    <property type="match status" value="1"/>
</dbReference>
<comment type="caution">
    <text evidence="4">The sequence shown here is derived from an EMBL/GenBank/DDBJ whole genome shotgun (WGS) entry which is preliminary data.</text>
</comment>
<sequence length="141" mass="15618">MRDLRALIGTRPVNFVGAAGLIQNEGGQVLLLRRVGAERWGLVTGISELGEALEETLRREMREETGLTLHGAELLEMLSPDRLVQVANGDQFYSYTALFRVTEWSGDPVPDGVEIAELRFFKLGDLPPLTRLGEKAREVLA</sequence>
<feature type="domain" description="Nudix hydrolase" evidence="3">
    <location>
        <begin position="13"/>
        <end position="141"/>
    </location>
</feature>
<dbReference type="PANTHER" id="PTHR43046:SF2">
    <property type="entry name" value="8-OXO-DGTP DIPHOSPHATASE-RELATED"/>
    <property type="match status" value="1"/>
</dbReference>
<evidence type="ECO:0000313" key="4">
    <source>
        <dbReference type="EMBL" id="EYB68630.1"/>
    </source>
</evidence>
<reference evidence="4 5" key="1">
    <citation type="submission" date="2014-03" db="EMBL/GenBank/DDBJ databases">
        <title>Draft genome sequence of Deinococcus phoenicis 1P10ME.</title>
        <authorList>
            <person name="Stepanov V.G."/>
            <person name="Vaishampayan P."/>
            <person name="Venkateswaran K."/>
            <person name="Fox G.E."/>
        </authorList>
    </citation>
    <scope>NUCLEOTIDE SEQUENCE [LARGE SCALE GENOMIC DNA]</scope>
    <source>
        <strain evidence="4 5">1P10ME</strain>
    </source>
</reference>
<evidence type="ECO:0000256" key="1">
    <source>
        <dbReference type="ARBA" id="ARBA00001946"/>
    </source>
</evidence>
<gene>
    <name evidence="4" type="ORF">DEIPH_ctg018orf0014</name>
</gene>
<proteinExistence type="predicted"/>
<accession>A0A016QR75</accession>
<dbReference type="eggNOG" id="COG1051">
    <property type="taxonomic scope" value="Bacteria"/>
</dbReference>
<dbReference type="InterPro" id="IPR015797">
    <property type="entry name" value="NUDIX_hydrolase-like_dom_sf"/>
</dbReference>
<dbReference type="Pfam" id="PF00293">
    <property type="entry name" value="NUDIX"/>
    <property type="match status" value="1"/>
</dbReference>
<dbReference type="STRING" id="1476583.DEIPH_ctg018orf0014"/>
<dbReference type="PATRIC" id="fig|1476583.3.peg.1230"/>
<dbReference type="PROSITE" id="PS51462">
    <property type="entry name" value="NUDIX"/>
    <property type="match status" value="1"/>
</dbReference>
<dbReference type="GO" id="GO:0016787">
    <property type="term" value="F:hydrolase activity"/>
    <property type="evidence" value="ECO:0007669"/>
    <property type="project" value="UniProtKB-KW"/>
</dbReference>
<dbReference type="Gene3D" id="3.90.79.10">
    <property type="entry name" value="Nucleoside Triphosphate Pyrophosphohydrolase"/>
    <property type="match status" value="1"/>
</dbReference>
<dbReference type="InterPro" id="IPR000086">
    <property type="entry name" value="NUDIX_hydrolase_dom"/>
</dbReference>
<dbReference type="SUPFAM" id="SSF55811">
    <property type="entry name" value="Nudix"/>
    <property type="match status" value="1"/>
</dbReference>
<dbReference type="InterPro" id="IPR020084">
    <property type="entry name" value="NUDIX_hydrolase_CS"/>
</dbReference>
<evidence type="ECO:0000256" key="2">
    <source>
        <dbReference type="ARBA" id="ARBA00022801"/>
    </source>
</evidence>
<evidence type="ECO:0000259" key="3">
    <source>
        <dbReference type="PROSITE" id="PS51462"/>
    </source>
</evidence>
<dbReference type="Proteomes" id="UP000020492">
    <property type="component" value="Unassembled WGS sequence"/>
</dbReference>
<dbReference type="PANTHER" id="PTHR43046">
    <property type="entry name" value="GDP-MANNOSE MANNOSYL HYDROLASE"/>
    <property type="match status" value="1"/>
</dbReference>
<evidence type="ECO:0000313" key="5">
    <source>
        <dbReference type="Proteomes" id="UP000020492"/>
    </source>
</evidence>
<name>A0A016QR75_9DEIO</name>
<keyword evidence="5" id="KW-1185">Reference proteome</keyword>
<protein>
    <submittedName>
        <fullName evidence="4">MutT/nudix family protein</fullName>
    </submittedName>
</protein>
<dbReference type="EMBL" id="JHAC01000018">
    <property type="protein sequence ID" value="EYB68630.1"/>
    <property type="molecule type" value="Genomic_DNA"/>
</dbReference>
<comment type="cofactor">
    <cofactor evidence="1">
        <name>Mg(2+)</name>
        <dbReference type="ChEBI" id="CHEBI:18420"/>
    </cofactor>
</comment>
<dbReference type="AlphaFoldDB" id="A0A016QR75"/>